<gene>
    <name evidence="1" type="ORF">UFOVP412_49</name>
</gene>
<evidence type="ECO:0000313" key="1">
    <source>
        <dbReference type="EMBL" id="CAB4141153.1"/>
    </source>
</evidence>
<name>A0A6J5M6S2_9CAUD</name>
<evidence type="ECO:0008006" key="2">
    <source>
        <dbReference type="Google" id="ProtNLM"/>
    </source>
</evidence>
<accession>A0A6J5M6S2</accession>
<proteinExistence type="predicted"/>
<sequence length="139" mass="16056">MAYVKRLAADMWFSKCIREAAGWRCQRCGKQHHEGSQGLHCAHFMTRGKWATRFDPLNVASCCYGCHQYLDSRPYEKAAWFEQFLGMDVAQMMREKSENTTHGLKKCLKEITKHYKAEHARIVQANRDGVPKVTVVGFL</sequence>
<dbReference type="EMBL" id="LR796387">
    <property type="protein sequence ID" value="CAB4141153.1"/>
    <property type="molecule type" value="Genomic_DNA"/>
</dbReference>
<protein>
    <recommendedName>
        <fullName evidence="2">Protein ninG</fullName>
    </recommendedName>
</protein>
<reference evidence="1" key="1">
    <citation type="submission" date="2020-04" db="EMBL/GenBank/DDBJ databases">
        <authorList>
            <person name="Chiriac C."/>
            <person name="Salcher M."/>
            <person name="Ghai R."/>
            <person name="Kavagutti S V."/>
        </authorList>
    </citation>
    <scope>NUCLEOTIDE SEQUENCE</scope>
</reference>
<organism evidence="1">
    <name type="scientific">uncultured Caudovirales phage</name>
    <dbReference type="NCBI Taxonomy" id="2100421"/>
    <lineage>
        <taxon>Viruses</taxon>
        <taxon>Duplodnaviria</taxon>
        <taxon>Heunggongvirae</taxon>
        <taxon>Uroviricota</taxon>
        <taxon>Caudoviricetes</taxon>
        <taxon>Peduoviridae</taxon>
        <taxon>Maltschvirus</taxon>
        <taxon>Maltschvirus maltsch</taxon>
    </lineage>
</organism>